<dbReference type="InterPro" id="IPR005835">
    <property type="entry name" value="NTP_transferase_dom"/>
</dbReference>
<keyword evidence="1 4" id="KW-0808">Transferase</keyword>
<evidence type="ECO:0000259" key="3">
    <source>
        <dbReference type="Pfam" id="PF00483"/>
    </source>
</evidence>
<dbReference type="RefSeq" id="WP_112785607.1">
    <property type="nucleotide sequence ID" value="NZ_CP030041.1"/>
</dbReference>
<evidence type="ECO:0000313" key="4">
    <source>
        <dbReference type="EMBL" id="AWW32234.1"/>
    </source>
</evidence>
<feature type="domain" description="Nucleotidyl transferase" evidence="3">
    <location>
        <begin position="10"/>
        <end position="183"/>
    </location>
</feature>
<dbReference type="AlphaFoldDB" id="A0A2Z4IN18"/>
<proteinExistence type="predicted"/>
<dbReference type="KEGG" id="est:DN752_19980"/>
<dbReference type="InterPro" id="IPR050065">
    <property type="entry name" value="GlmU-like"/>
</dbReference>
<dbReference type="EMBL" id="CP030041">
    <property type="protein sequence ID" value="AWW32234.1"/>
    <property type="molecule type" value="Genomic_DNA"/>
</dbReference>
<dbReference type="OrthoDB" id="9779926at2"/>
<dbReference type="GO" id="GO:0016779">
    <property type="term" value="F:nucleotidyltransferase activity"/>
    <property type="evidence" value="ECO:0007669"/>
    <property type="project" value="UniProtKB-KW"/>
</dbReference>
<evidence type="ECO:0000256" key="1">
    <source>
        <dbReference type="ARBA" id="ARBA00022679"/>
    </source>
</evidence>
<protein>
    <submittedName>
        <fullName evidence="4">Nucleotidyltransferase</fullName>
    </submittedName>
</protein>
<dbReference type="SUPFAM" id="SSF53448">
    <property type="entry name" value="Nucleotide-diphospho-sugar transferases"/>
    <property type="match status" value="1"/>
</dbReference>
<name>A0A2Z4IN18_9BACT</name>
<dbReference type="Pfam" id="PF00483">
    <property type="entry name" value="NTP_transferase"/>
    <property type="match status" value="1"/>
</dbReference>
<evidence type="ECO:0000313" key="5">
    <source>
        <dbReference type="Proteomes" id="UP000248688"/>
    </source>
</evidence>
<dbReference type="PANTHER" id="PTHR43584">
    <property type="entry name" value="NUCLEOTIDYL TRANSFERASE"/>
    <property type="match status" value="1"/>
</dbReference>
<reference evidence="4 5" key="1">
    <citation type="submission" date="2018-06" db="EMBL/GenBank/DDBJ databases">
        <title>Echinicola strongylocentroti sp. nov., isolated from a sea urchin Strongylocentrotus intermedius.</title>
        <authorList>
            <person name="Bae S.S."/>
        </authorList>
    </citation>
    <scope>NUCLEOTIDE SEQUENCE [LARGE SCALE GENOMIC DNA]</scope>
    <source>
        <strain evidence="4 5">MEBiC08714</strain>
    </source>
</reference>
<dbReference type="InterPro" id="IPR029044">
    <property type="entry name" value="Nucleotide-diphossugar_trans"/>
</dbReference>
<dbReference type="PANTHER" id="PTHR43584:SF8">
    <property type="entry name" value="N-ACETYLMURAMATE ALPHA-1-PHOSPHATE URIDYLYLTRANSFERASE"/>
    <property type="match status" value="1"/>
</dbReference>
<organism evidence="4 5">
    <name type="scientific">Echinicola strongylocentroti</name>
    <dbReference type="NCBI Taxonomy" id="1795355"/>
    <lineage>
        <taxon>Bacteria</taxon>
        <taxon>Pseudomonadati</taxon>
        <taxon>Bacteroidota</taxon>
        <taxon>Cytophagia</taxon>
        <taxon>Cytophagales</taxon>
        <taxon>Cyclobacteriaceae</taxon>
        <taxon>Echinicola</taxon>
    </lineage>
</organism>
<accession>A0A2Z4IN18</accession>
<evidence type="ECO:0000256" key="2">
    <source>
        <dbReference type="ARBA" id="ARBA00022695"/>
    </source>
</evidence>
<sequence length="308" mass="34541">MQTTKPTLLILAAGMGSRYGGNKQIDGFGPNNETILEYAIYDAIQAGFGKVVFIVRAEILDLVKDRFLEKINDQIRVEFVLQSLTSLVPAAYQNPERTKPYGTAHAVLCAKEVIQEPFAVINADDFYGKEAIEQLGDFLTHPQTKNQHCMVGYALKNVLSKHGTVNRGVCDANDNGELTGMTEREKISREEGKIISRMGEDVLEINENTPVSMNCWGVQPSFFAETEKRWNVFLEESKDNIKAEFYIPTVINSLIAEEKASVKILEGGKTWFGVTYPEDRVAVEASLVELHQQGTYPEKLWTVERVEL</sequence>
<dbReference type="Gene3D" id="3.90.550.10">
    <property type="entry name" value="Spore Coat Polysaccharide Biosynthesis Protein SpsA, Chain A"/>
    <property type="match status" value="1"/>
</dbReference>
<keyword evidence="5" id="KW-1185">Reference proteome</keyword>
<gene>
    <name evidence="4" type="ORF">DN752_19980</name>
</gene>
<keyword evidence="2" id="KW-0548">Nucleotidyltransferase</keyword>
<dbReference type="Proteomes" id="UP000248688">
    <property type="component" value="Chromosome"/>
</dbReference>